<keyword evidence="2" id="KW-0805">Transcription regulation</keyword>
<dbReference type="EMBL" id="JAAQOM010000026">
    <property type="protein sequence ID" value="NIA57723.1"/>
    <property type="molecule type" value="Genomic_DNA"/>
</dbReference>
<keyword evidence="3" id="KW-0731">Sigma factor</keyword>
<evidence type="ECO:0000259" key="6">
    <source>
        <dbReference type="Pfam" id="PF08281"/>
    </source>
</evidence>
<feature type="domain" description="RNA polymerase sigma factor 70 region 4 type 2" evidence="6">
    <location>
        <begin position="110"/>
        <end position="154"/>
    </location>
</feature>
<dbReference type="SUPFAM" id="SSF88946">
    <property type="entry name" value="Sigma2 domain of RNA polymerase sigma factors"/>
    <property type="match status" value="1"/>
</dbReference>
<comment type="similarity">
    <text evidence="1">Belongs to the sigma-70 factor family. ECF subfamily.</text>
</comment>
<dbReference type="InterPro" id="IPR036388">
    <property type="entry name" value="WH-like_DNA-bd_sf"/>
</dbReference>
<dbReference type="InterPro" id="IPR013324">
    <property type="entry name" value="RNA_pol_sigma_r3/r4-like"/>
</dbReference>
<reference evidence="7 8" key="1">
    <citation type="submission" date="2020-03" db="EMBL/GenBank/DDBJ databases">
        <title>Genome sequence of strain Massilia sp. TW-1.</title>
        <authorList>
            <person name="Chaudhary D.K."/>
        </authorList>
    </citation>
    <scope>NUCLEOTIDE SEQUENCE [LARGE SCALE GENOMIC DNA]</scope>
    <source>
        <strain evidence="7 8">TW-1</strain>
    </source>
</reference>
<name>A0ABX0PMN6_9BURK</name>
<evidence type="ECO:0000259" key="5">
    <source>
        <dbReference type="Pfam" id="PF04542"/>
    </source>
</evidence>
<organism evidence="7 8">
    <name type="scientific">Telluria antibiotica</name>
    <dbReference type="NCBI Taxonomy" id="2717319"/>
    <lineage>
        <taxon>Bacteria</taxon>
        <taxon>Pseudomonadati</taxon>
        <taxon>Pseudomonadota</taxon>
        <taxon>Betaproteobacteria</taxon>
        <taxon>Burkholderiales</taxon>
        <taxon>Oxalobacteraceae</taxon>
        <taxon>Telluria group</taxon>
        <taxon>Telluria</taxon>
    </lineage>
</organism>
<dbReference type="RefSeq" id="WP_166864857.1">
    <property type="nucleotide sequence ID" value="NZ_JAAQOM010000026.1"/>
</dbReference>
<gene>
    <name evidence="7" type="ORF">HAV22_29265</name>
</gene>
<dbReference type="PANTHER" id="PTHR43133">
    <property type="entry name" value="RNA POLYMERASE ECF-TYPE SIGMA FACTO"/>
    <property type="match status" value="1"/>
</dbReference>
<dbReference type="Gene3D" id="1.10.10.10">
    <property type="entry name" value="Winged helix-like DNA-binding domain superfamily/Winged helix DNA-binding domain"/>
    <property type="match status" value="1"/>
</dbReference>
<proteinExistence type="inferred from homology"/>
<dbReference type="InterPro" id="IPR013249">
    <property type="entry name" value="RNA_pol_sigma70_r4_t2"/>
</dbReference>
<accession>A0ABX0PMN6</accession>
<keyword evidence="8" id="KW-1185">Reference proteome</keyword>
<keyword evidence="4" id="KW-0804">Transcription</keyword>
<dbReference type="Pfam" id="PF04542">
    <property type="entry name" value="Sigma70_r2"/>
    <property type="match status" value="1"/>
</dbReference>
<dbReference type="InterPro" id="IPR007627">
    <property type="entry name" value="RNA_pol_sigma70_r2"/>
</dbReference>
<dbReference type="InterPro" id="IPR013325">
    <property type="entry name" value="RNA_pol_sigma_r2"/>
</dbReference>
<evidence type="ECO:0000256" key="3">
    <source>
        <dbReference type="ARBA" id="ARBA00023082"/>
    </source>
</evidence>
<dbReference type="SUPFAM" id="SSF88659">
    <property type="entry name" value="Sigma3 and sigma4 domains of RNA polymerase sigma factors"/>
    <property type="match status" value="1"/>
</dbReference>
<sequence length="194" mass="22037">MNQDTINWLTVHLLPFEAELRLRLRRVCASAADVDDVIQEVYCKVMQMDGVTHVNDPRGYIVQMARNLVTDRLRRDAVVDIEVMSNLGDLEVWDDSPGPEQTAFGRAELRWVMGLIGKLPDRCRAVFRARRIYGLSQKETADSLGVTEKAVEYESTKGMELISEMMKKQGVRDIPATMEPRKINRAGKANVSDR</sequence>
<dbReference type="Proteomes" id="UP000716322">
    <property type="component" value="Unassembled WGS sequence"/>
</dbReference>
<evidence type="ECO:0000313" key="7">
    <source>
        <dbReference type="EMBL" id="NIA57723.1"/>
    </source>
</evidence>
<dbReference type="InterPro" id="IPR014284">
    <property type="entry name" value="RNA_pol_sigma-70_dom"/>
</dbReference>
<dbReference type="Pfam" id="PF08281">
    <property type="entry name" value="Sigma70_r4_2"/>
    <property type="match status" value="1"/>
</dbReference>
<comment type="caution">
    <text evidence="7">The sequence shown here is derived from an EMBL/GenBank/DDBJ whole genome shotgun (WGS) entry which is preliminary data.</text>
</comment>
<dbReference type="InterPro" id="IPR039425">
    <property type="entry name" value="RNA_pol_sigma-70-like"/>
</dbReference>
<feature type="domain" description="RNA polymerase sigma-70 region 2" evidence="5">
    <location>
        <begin position="24"/>
        <end position="76"/>
    </location>
</feature>
<evidence type="ECO:0000313" key="8">
    <source>
        <dbReference type="Proteomes" id="UP000716322"/>
    </source>
</evidence>
<evidence type="ECO:0000256" key="4">
    <source>
        <dbReference type="ARBA" id="ARBA00023163"/>
    </source>
</evidence>
<evidence type="ECO:0000256" key="1">
    <source>
        <dbReference type="ARBA" id="ARBA00010641"/>
    </source>
</evidence>
<dbReference type="Gene3D" id="1.10.1740.10">
    <property type="match status" value="1"/>
</dbReference>
<dbReference type="NCBIfam" id="TIGR02937">
    <property type="entry name" value="sigma70-ECF"/>
    <property type="match status" value="1"/>
</dbReference>
<protein>
    <submittedName>
        <fullName evidence="7">Sigma-70 family RNA polymerase sigma factor</fullName>
    </submittedName>
</protein>
<evidence type="ECO:0000256" key="2">
    <source>
        <dbReference type="ARBA" id="ARBA00023015"/>
    </source>
</evidence>
<dbReference type="PANTHER" id="PTHR43133:SF63">
    <property type="entry name" value="RNA POLYMERASE SIGMA FACTOR FECI-RELATED"/>
    <property type="match status" value="1"/>
</dbReference>